<evidence type="ECO:0000256" key="3">
    <source>
        <dbReference type="ARBA" id="ARBA00022676"/>
    </source>
</evidence>
<keyword evidence="9" id="KW-0472">Membrane</keyword>
<sequence length="132" mass="15626">PVKHRANKNLVMILNPAFMKYVHQIWLDKKGKYPSTGFMTLILALHICDEVHVFGFGADRSGSWSHYWEPLKKKGFRTGPHPGQREYVFPHGIRSWWWCRPWYGRSWETMVEKGWRRVEAQQKSSVFHADGL</sequence>
<organism evidence="12 13">
    <name type="scientific">Ameca splendens</name>
    <dbReference type="NCBI Taxonomy" id="208324"/>
    <lineage>
        <taxon>Eukaryota</taxon>
        <taxon>Metazoa</taxon>
        <taxon>Chordata</taxon>
        <taxon>Craniata</taxon>
        <taxon>Vertebrata</taxon>
        <taxon>Euteleostomi</taxon>
        <taxon>Actinopterygii</taxon>
        <taxon>Neopterygii</taxon>
        <taxon>Teleostei</taxon>
        <taxon>Neoteleostei</taxon>
        <taxon>Acanthomorphata</taxon>
        <taxon>Ovalentaria</taxon>
        <taxon>Atherinomorphae</taxon>
        <taxon>Cyprinodontiformes</taxon>
        <taxon>Goodeidae</taxon>
        <taxon>Ameca</taxon>
    </lineage>
</organism>
<keyword evidence="10" id="KW-1015">Disulfide bond</keyword>
<evidence type="ECO:0000313" key="13">
    <source>
        <dbReference type="Proteomes" id="UP001469553"/>
    </source>
</evidence>
<dbReference type="PANTHER" id="PTHR46032">
    <property type="entry name" value="ALPHA-2,3-SIALYLTRANSFERASE ST3GAL I ISOFORM X1"/>
    <property type="match status" value="1"/>
</dbReference>
<evidence type="ECO:0000256" key="5">
    <source>
        <dbReference type="ARBA" id="ARBA00022692"/>
    </source>
</evidence>
<evidence type="ECO:0000256" key="10">
    <source>
        <dbReference type="ARBA" id="ARBA00023157"/>
    </source>
</evidence>
<accession>A0ABV0XKM8</accession>
<evidence type="ECO:0000256" key="11">
    <source>
        <dbReference type="ARBA" id="ARBA00023180"/>
    </source>
</evidence>
<dbReference type="Proteomes" id="UP001469553">
    <property type="component" value="Unassembled WGS sequence"/>
</dbReference>
<gene>
    <name evidence="12" type="ORF">AMECASPLE_036232</name>
</gene>
<keyword evidence="4" id="KW-0808">Transferase</keyword>
<keyword evidence="11" id="KW-0325">Glycoprotein</keyword>
<protein>
    <submittedName>
        <fullName evidence="12">Uncharacterized protein</fullName>
    </submittedName>
</protein>
<keyword evidence="8" id="KW-0333">Golgi apparatus</keyword>
<dbReference type="InterPro" id="IPR051757">
    <property type="entry name" value="Beta-gal_alpha2-3_sialyltrans"/>
</dbReference>
<comment type="caution">
    <text evidence="12">The sequence shown here is derived from an EMBL/GenBank/DDBJ whole genome shotgun (WGS) entry which is preliminary data.</text>
</comment>
<proteinExistence type="inferred from homology"/>
<comment type="similarity">
    <text evidence="2">Belongs to the glycosyltransferase 29 family.</text>
</comment>
<evidence type="ECO:0000256" key="1">
    <source>
        <dbReference type="ARBA" id="ARBA00004323"/>
    </source>
</evidence>
<dbReference type="EMBL" id="JAHRIP010005665">
    <property type="protein sequence ID" value="MEQ2282019.1"/>
    <property type="molecule type" value="Genomic_DNA"/>
</dbReference>
<keyword evidence="6" id="KW-0735">Signal-anchor</keyword>
<name>A0ABV0XKM8_9TELE</name>
<feature type="non-terminal residue" evidence="12">
    <location>
        <position position="1"/>
    </location>
</feature>
<evidence type="ECO:0000256" key="6">
    <source>
        <dbReference type="ARBA" id="ARBA00022968"/>
    </source>
</evidence>
<dbReference type="Gene3D" id="3.90.1480.20">
    <property type="entry name" value="Glycosyl transferase family 29"/>
    <property type="match status" value="1"/>
</dbReference>
<reference evidence="12 13" key="1">
    <citation type="submission" date="2021-06" db="EMBL/GenBank/DDBJ databases">
        <authorList>
            <person name="Palmer J.M."/>
        </authorList>
    </citation>
    <scope>NUCLEOTIDE SEQUENCE [LARGE SCALE GENOMIC DNA]</scope>
    <source>
        <strain evidence="12 13">AS_MEX2019</strain>
        <tissue evidence="12">Muscle</tissue>
    </source>
</reference>
<keyword evidence="5" id="KW-0812">Transmembrane</keyword>
<dbReference type="InterPro" id="IPR038578">
    <property type="entry name" value="GT29-like_sf"/>
</dbReference>
<dbReference type="Pfam" id="PF00777">
    <property type="entry name" value="Glyco_transf_29"/>
    <property type="match status" value="1"/>
</dbReference>
<evidence type="ECO:0000256" key="9">
    <source>
        <dbReference type="ARBA" id="ARBA00023136"/>
    </source>
</evidence>
<keyword evidence="3" id="KW-0328">Glycosyltransferase</keyword>
<evidence type="ECO:0000256" key="7">
    <source>
        <dbReference type="ARBA" id="ARBA00022989"/>
    </source>
</evidence>
<evidence type="ECO:0000313" key="12">
    <source>
        <dbReference type="EMBL" id="MEQ2282019.1"/>
    </source>
</evidence>
<keyword evidence="13" id="KW-1185">Reference proteome</keyword>
<dbReference type="InterPro" id="IPR001675">
    <property type="entry name" value="Glyco_trans_29"/>
</dbReference>
<comment type="subcellular location">
    <subcellularLocation>
        <location evidence="1">Golgi apparatus membrane</location>
        <topology evidence="1">Single-pass type II membrane protein</topology>
    </subcellularLocation>
</comment>
<evidence type="ECO:0000256" key="2">
    <source>
        <dbReference type="ARBA" id="ARBA00006003"/>
    </source>
</evidence>
<evidence type="ECO:0000256" key="8">
    <source>
        <dbReference type="ARBA" id="ARBA00023034"/>
    </source>
</evidence>
<dbReference type="PANTHER" id="PTHR46032:SF6">
    <property type="entry name" value="CMP-N-ACETYLNEURAMINATE-BETA-GALACTOSAMIDE-ALPHA-2,3-SIALYLTRANSFERASE 1"/>
    <property type="match status" value="1"/>
</dbReference>
<keyword evidence="7" id="KW-1133">Transmembrane helix</keyword>
<evidence type="ECO:0000256" key="4">
    <source>
        <dbReference type="ARBA" id="ARBA00022679"/>
    </source>
</evidence>